<evidence type="ECO:0000256" key="7">
    <source>
        <dbReference type="ARBA" id="ARBA00023136"/>
    </source>
</evidence>
<dbReference type="InterPro" id="IPR003961">
    <property type="entry name" value="FN3_dom"/>
</dbReference>
<dbReference type="SMART" id="SM00408">
    <property type="entry name" value="IGc2"/>
    <property type="match status" value="7"/>
</dbReference>
<gene>
    <name evidence="13" type="ORF">Pmani_012365</name>
</gene>
<comment type="caution">
    <text evidence="13">The sequence shown here is derived from an EMBL/GenBank/DDBJ whole genome shotgun (WGS) entry which is preliminary data.</text>
</comment>
<evidence type="ECO:0000256" key="10">
    <source>
        <dbReference type="SAM" id="MobiDB-lite"/>
    </source>
</evidence>
<feature type="domain" description="Ig-like" evidence="11">
    <location>
        <begin position="320"/>
        <end position="410"/>
    </location>
</feature>
<evidence type="ECO:0000256" key="8">
    <source>
        <dbReference type="ARBA" id="ARBA00023157"/>
    </source>
</evidence>
<feature type="domain" description="Fibronectin type-III" evidence="12">
    <location>
        <begin position="928"/>
        <end position="1019"/>
    </location>
</feature>
<evidence type="ECO:0008006" key="15">
    <source>
        <dbReference type="Google" id="ProtNLM"/>
    </source>
</evidence>
<feature type="domain" description="Ig-like" evidence="11">
    <location>
        <begin position="1016"/>
        <end position="1108"/>
    </location>
</feature>
<feature type="region of interest" description="Disordered" evidence="10">
    <location>
        <begin position="656"/>
        <end position="677"/>
    </location>
</feature>
<dbReference type="InterPro" id="IPR050964">
    <property type="entry name" value="Striated_Muscle_Regulatory"/>
</dbReference>
<dbReference type="InterPro" id="IPR003598">
    <property type="entry name" value="Ig_sub2"/>
</dbReference>
<dbReference type="GO" id="GO:0016020">
    <property type="term" value="C:membrane"/>
    <property type="evidence" value="ECO:0007669"/>
    <property type="project" value="UniProtKB-SubCell"/>
</dbReference>
<dbReference type="InterPro" id="IPR007110">
    <property type="entry name" value="Ig-like_dom"/>
</dbReference>
<feature type="region of interest" description="Disordered" evidence="10">
    <location>
        <begin position="1384"/>
        <end position="1406"/>
    </location>
</feature>
<dbReference type="CDD" id="cd20958">
    <property type="entry name" value="IgI_5_Dscam"/>
    <property type="match status" value="1"/>
</dbReference>
<dbReference type="InterPro" id="IPR056754">
    <property type="entry name" value="DSCAM/DSCAML_C"/>
</dbReference>
<dbReference type="SUPFAM" id="SSF48726">
    <property type="entry name" value="Immunoglobulin"/>
    <property type="match status" value="7"/>
</dbReference>
<dbReference type="FunFam" id="2.60.40.10:FF:000017">
    <property type="entry name" value="Down syndrome cell adhesion molecule b"/>
    <property type="match status" value="1"/>
</dbReference>
<dbReference type="FunFam" id="2.60.40.10:FF:000093">
    <property type="entry name" value="Down syndrome cell adhesion molecule, isoform B"/>
    <property type="match status" value="1"/>
</dbReference>
<organism evidence="13 14">
    <name type="scientific">Petrolisthes manimaculis</name>
    <dbReference type="NCBI Taxonomy" id="1843537"/>
    <lineage>
        <taxon>Eukaryota</taxon>
        <taxon>Metazoa</taxon>
        <taxon>Ecdysozoa</taxon>
        <taxon>Arthropoda</taxon>
        <taxon>Crustacea</taxon>
        <taxon>Multicrustacea</taxon>
        <taxon>Malacostraca</taxon>
        <taxon>Eumalacostraca</taxon>
        <taxon>Eucarida</taxon>
        <taxon>Decapoda</taxon>
        <taxon>Pleocyemata</taxon>
        <taxon>Anomura</taxon>
        <taxon>Galatheoidea</taxon>
        <taxon>Porcellanidae</taxon>
        <taxon>Petrolisthes</taxon>
    </lineage>
</organism>
<dbReference type="CDD" id="cd00063">
    <property type="entry name" value="FN3"/>
    <property type="match status" value="6"/>
</dbReference>
<feature type="domain" description="Ig-like" evidence="11">
    <location>
        <begin position="35"/>
        <end position="123"/>
    </location>
</feature>
<feature type="domain" description="Ig-like" evidence="11">
    <location>
        <begin position="131"/>
        <end position="224"/>
    </location>
</feature>
<feature type="domain" description="Ig-like" evidence="11">
    <location>
        <begin position="415"/>
        <end position="512"/>
    </location>
</feature>
<evidence type="ECO:0000256" key="6">
    <source>
        <dbReference type="ARBA" id="ARBA00022989"/>
    </source>
</evidence>
<feature type="domain" description="Fibronectin type-III" evidence="12">
    <location>
        <begin position="1206"/>
        <end position="1300"/>
    </location>
</feature>
<feature type="domain" description="Fibronectin type-III" evidence="12">
    <location>
        <begin position="721"/>
        <end position="823"/>
    </location>
</feature>
<dbReference type="Proteomes" id="UP001292094">
    <property type="component" value="Unassembled WGS sequence"/>
</dbReference>
<comment type="subcellular location">
    <subcellularLocation>
        <location evidence="1">Membrane</location>
        <topology evidence="1">Single-pass membrane protein</topology>
    </subcellularLocation>
</comment>
<accession>A0AAE1PY20</accession>
<feature type="domain" description="Fibronectin type-III" evidence="12">
    <location>
        <begin position="828"/>
        <end position="924"/>
    </location>
</feature>
<feature type="domain" description="Fibronectin type-III" evidence="12">
    <location>
        <begin position="1112"/>
        <end position="1205"/>
    </location>
</feature>
<dbReference type="SMART" id="SM00060">
    <property type="entry name" value="FN3"/>
    <property type="match status" value="6"/>
</dbReference>
<name>A0AAE1PY20_9EUCA</name>
<feature type="region of interest" description="Disordered" evidence="10">
    <location>
        <begin position="1420"/>
        <end position="1441"/>
    </location>
</feature>
<dbReference type="Pfam" id="PF13927">
    <property type="entry name" value="Ig_3"/>
    <property type="match status" value="2"/>
</dbReference>
<dbReference type="PANTHER" id="PTHR13817">
    <property type="entry name" value="TITIN"/>
    <property type="match status" value="1"/>
</dbReference>
<dbReference type="FunFam" id="2.60.40.10:FF:000028">
    <property type="entry name" value="Neuronal cell adhesion molecule"/>
    <property type="match status" value="1"/>
</dbReference>
<dbReference type="FunFam" id="2.60.40.10:FF:000333">
    <property type="entry name" value="Down syndrome cell adhesion molecule"/>
    <property type="match status" value="1"/>
</dbReference>
<evidence type="ECO:0000256" key="4">
    <source>
        <dbReference type="ARBA" id="ARBA00022737"/>
    </source>
</evidence>
<dbReference type="FunFam" id="2.60.40.10:FF:000032">
    <property type="entry name" value="palladin isoform X1"/>
    <property type="match status" value="1"/>
</dbReference>
<feature type="domain" description="Fibronectin type-III" evidence="12">
    <location>
        <begin position="621"/>
        <end position="716"/>
    </location>
</feature>
<keyword evidence="4" id="KW-0677">Repeat</keyword>
<feature type="compositionally biased region" description="Basic residues" evidence="10">
    <location>
        <begin position="1507"/>
        <end position="1525"/>
    </location>
</feature>
<feature type="compositionally biased region" description="Pro residues" evidence="10">
    <location>
        <begin position="1425"/>
        <end position="1437"/>
    </location>
</feature>
<dbReference type="GO" id="GO:0030154">
    <property type="term" value="P:cell differentiation"/>
    <property type="evidence" value="ECO:0007669"/>
    <property type="project" value="UniProtKB-ARBA"/>
</dbReference>
<evidence type="ECO:0000256" key="9">
    <source>
        <dbReference type="ARBA" id="ARBA00023319"/>
    </source>
</evidence>
<dbReference type="InterPro" id="IPR013783">
    <property type="entry name" value="Ig-like_fold"/>
</dbReference>
<sequence>MVGGWGRTDGHWTLHLHSQQHSGTSQNVPTPPRHPTLSVQVRPREVEVEAGSQLELRCHITGSLVEGVKWYRDGGEVRAEGRITIRPREVLRVAPLATTDTGLYQCAASTQDGHYAHDHARVVVAQGAAPPELLYRFIEQTLQPGPAVSLKCIATGTPTPHITWTLDGFPLPHSHRLVKGQYVSAQGDVISHVNISAVQVADGGTYTCTAENHAGTARHKARLNVYGPPQVRPMGQVAAVAGKTFSVTCPAAGHPIHVITWSKGGSQLPRSHRQRVLTNGTLVVEQVTQGVDDGTYACTASSRGGRSDSQTLQLRVLVPPRMAPLHFPGGTRAGMQIRATCLVQEGDQPVKYTWTKDGRPLDARLGVRTSQLDAFTSILVIEQAAATHSGNYTCTASNAAATTATTARLTVRVPPTWVVEPSSASVALGGSLALSCLARGFPDPITTWRRQTASGEFVDVGDGGVGVEGGGLAQWQNGTLWVGRAARGHEGRYLCEANNGVPPGLSQLVNLTVNEPPWFRSVKQRQEVRVGASATLTCHAYGDAPLTLTWTRDAAPLQPQPRYRVSRGTGEDEVGSGGRVTQLVVAEARLADTGTFVCTATNPHGSRTAHHHLLVQDVPGPPSGVRVEEEGPRHLTLTWTPPEDSNAPITAYIVTLEPQPGPNSGAGREERVGSGERRARLGKLHPATHYRVTVAAENRVGRGRSSPTVSASTQEEPPSATPRDVTVVGVSPRALQVNWEPPPHNSTNGVLLGYHLGYKILGGDDDAAYNFSKVVGVEGAVSLASARVSGLRPHSRYSIVLRAFNSKGAGPSSPPALATTLQDKPSAAPGQVRCSSQTSSSLVVSWAPPPQTHRNGVITSYRVAYWRTDAPEDKMGGTGVVTEGQQASLKGLQPWTNYSVIVAASTGAGQGVTSSPLTCTTQQDVPEAPAKVKVVVSGPRAAVVSWVPPGRPNGRITRYTVHWRTGGGTTTHTRHVDPQMAHLALHDLSHTTHQVWVTAATSVGEGPASDTVLVKPSHIVASGVWSLGRNMTAAWGEDVSLACGTVGVPEPDLSWTHRGAPLQTSRPRAVVQQDGTLSLSDLQRNDGGQYTCTATNRHGKDTALYILNVLVPPSPPSLHVTETTASSIRVQWSVRDTGGAALLGATLHYRPVGGQWVKSVVDGDDRTFTAQNLRCGSLHHFYLTVRNYVGRSEPSRTEVARTKGRPPQAPPQFQFVTTNSSQATLYLSQWTDGGCSITHFSVEYRRGPTDSWTTVSSEVLPARTYTISGLEAGTHYQLQVTAHNSAGATPAHYTITTPLYGHPVDLSANGGMWGETASPPSAWQDPRVLVPAAVSGLALLLTLTTVCVCLRKRVPSRPPQKMSQDGKDGECEKGVVQEELYTTVRRPAPTPPRHHHHPSADSTGDYSSEELYHYAAASYQLEGGSPPPPAPPSPPNHVLPQSRPQKAFTALIYQAPSLHDVDSPNTSEGEGRNSRPLPPNGAATGGDSQGSEGYGSLMDPAPPPSALHHHHHHHHRPPRNPRLARCHYVPFSSQPRILHQHHSPTNNTTTRRKHQPLQPNNTITIPTPGDTPTITTQQHHNNTNTRRHTNPYNPTTP</sequence>
<keyword evidence="2" id="KW-0812">Transmembrane</keyword>
<dbReference type="GO" id="GO:0009653">
    <property type="term" value="P:anatomical structure morphogenesis"/>
    <property type="evidence" value="ECO:0007669"/>
    <property type="project" value="UniProtKB-ARBA"/>
</dbReference>
<protein>
    <recommendedName>
        <fullName evidence="15">Down syndrome cell adhesion molecule-like protein Dscam2</fullName>
    </recommendedName>
</protein>
<proteinExistence type="predicted"/>
<dbReference type="Pfam" id="PF00041">
    <property type="entry name" value="fn3"/>
    <property type="match status" value="5"/>
</dbReference>
<dbReference type="GO" id="GO:0007156">
    <property type="term" value="P:homophilic cell adhesion via plasma membrane adhesion molecules"/>
    <property type="evidence" value="ECO:0007669"/>
    <property type="project" value="TreeGrafter"/>
</dbReference>
<evidence type="ECO:0000313" key="13">
    <source>
        <dbReference type="EMBL" id="KAK4316509.1"/>
    </source>
</evidence>
<feature type="domain" description="Ig-like" evidence="11">
    <location>
        <begin position="517"/>
        <end position="616"/>
    </location>
</feature>
<evidence type="ECO:0000259" key="11">
    <source>
        <dbReference type="PROSITE" id="PS50835"/>
    </source>
</evidence>
<evidence type="ECO:0000256" key="2">
    <source>
        <dbReference type="ARBA" id="ARBA00022692"/>
    </source>
</evidence>
<keyword evidence="9" id="KW-0393">Immunoglobulin domain</keyword>
<dbReference type="CDD" id="cd20956">
    <property type="entry name" value="IgI_4_Dscam"/>
    <property type="match status" value="1"/>
</dbReference>
<evidence type="ECO:0000259" key="12">
    <source>
        <dbReference type="PROSITE" id="PS50853"/>
    </source>
</evidence>
<dbReference type="PANTHER" id="PTHR13817:SF166">
    <property type="entry name" value="NEURONAL IGCAM-RELATED"/>
    <property type="match status" value="1"/>
</dbReference>
<dbReference type="PROSITE" id="PS50853">
    <property type="entry name" value="FN3"/>
    <property type="match status" value="6"/>
</dbReference>
<feature type="compositionally biased region" description="Basic and acidic residues" evidence="10">
    <location>
        <begin position="667"/>
        <end position="677"/>
    </location>
</feature>
<evidence type="ECO:0000256" key="1">
    <source>
        <dbReference type="ARBA" id="ARBA00004167"/>
    </source>
</evidence>
<dbReference type="InterPro" id="IPR003599">
    <property type="entry name" value="Ig_sub"/>
</dbReference>
<dbReference type="SMART" id="SM00409">
    <property type="entry name" value="IG"/>
    <property type="match status" value="7"/>
</dbReference>
<dbReference type="Gene3D" id="2.60.40.10">
    <property type="entry name" value="Immunoglobulins"/>
    <property type="match status" value="13"/>
</dbReference>
<dbReference type="SUPFAM" id="SSF49265">
    <property type="entry name" value="Fibronectin type III"/>
    <property type="match status" value="3"/>
</dbReference>
<keyword evidence="3" id="KW-0732">Signal</keyword>
<evidence type="ECO:0000256" key="5">
    <source>
        <dbReference type="ARBA" id="ARBA00022889"/>
    </source>
</evidence>
<dbReference type="InterPro" id="IPR036179">
    <property type="entry name" value="Ig-like_dom_sf"/>
</dbReference>
<feature type="compositionally biased region" description="Polar residues" evidence="10">
    <location>
        <begin position="705"/>
        <end position="716"/>
    </location>
</feature>
<keyword evidence="14" id="KW-1185">Reference proteome</keyword>
<evidence type="ECO:0000313" key="14">
    <source>
        <dbReference type="Proteomes" id="UP001292094"/>
    </source>
</evidence>
<keyword evidence="7" id="KW-0472">Membrane</keyword>
<feature type="region of interest" description="Disordered" evidence="10">
    <location>
        <begin position="808"/>
        <end position="834"/>
    </location>
</feature>
<dbReference type="EMBL" id="JAWZYT010001016">
    <property type="protein sequence ID" value="KAK4316509.1"/>
    <property type="molecule type" value="Genomic_DNA"/>
</dbReference>
<dbReference type="GO" id="GO:0007416">
    <property type="term" value="P:synapse assembly"/>
    <property type="evidence" value="ECO:0007669"/>
    <property type="project" value="TreeGrafter"/>
</dbReference>
<dbReference type="Pfam" id="PF07679">
    <property type="entry name" value="I-set"/>
    <property type="match status" value="5"/>
</dbReference>
<reference evidence="13" key="1">
    <citation type="submission" date="2023-11" db="EMBL/GenBank/DDBJ databases">
        <title>Genome assemblies of two species of porcelain crab, Petrolisthes cinctipes and Petrolisthes manimaculis (Anomura: Porcellanidae).</title>
        <authorList>
            <person name="Angst P."/>
        </authorList>
    </citation>
    <scope>NUCLEOTIDE SEQUENCE</scope>
    <source>
        <strain evidence="13">PB745_02</strain>
        <tissue evidence="13">Gill</tissue>
    </source>
</reference>
<feature type="region of interest" description="Disordered" evidence="10">
    <location>
        <begin position="1457"/>
        <end position="1597"/>
    </location>
</feature>
<dbReference type="GO" id="GO:0045202">
    <property type="term" value="C:synapse"/>
    <property type="evidence" value="ECO:0007669"/>
    <property type="project" value="TreeGrafter"/>
</dbReference>
<dbReference type="InterPro" id="IPR013098">
    <property type="entry name" value="Ig_I-set"/>
</dbReference>
<feature type="domain" description="Ig-like" evidence="11">
    <location>
        <begin position="229"/>
        <end position="313"/>
    </location>
</feature>
<dbReference type="Pfam" id="PF25059">
    <property type="entry name" value="FN3_DSCAM-DSCAML_C"/>
    <property type="match status" value="1"/>
</dbReference>
<keyword evidence="8" id="KW-1015">Disulfide bond</keyword>
<feature type="compositionally biased region" description="Low complexity" evidence="10">
    <location>
        <begin position="1562"/>
        <end position="1597"/>
    </location>
</feature>
<dbReference type="InterPro" id="IPR036116">
    <property type="entry name" value="FN3_sf"/>
</dbReference>
<keyword evidence="6" id="KW-1133">Transmembrane helix</keyword>
<keyword evidence="5" id="KW-0130">Cell adhesion</keyword>
<feature type="region of interest" description="Disordered" evidence="10">
    <location>
        <begin position="699"/>
        <end position="725"/>
    </location>
</feature>
<dbReference type="PROSITE" id="PS50835">
    <property type="entry name" value="IG_LIKE"/>
    <property type="match status" value="7"/>
</dbReference>
<evidence type="ECO:0000256" key="3">
    <source>
        <dbReference type="ARBA" id="ARBA00022729"/>
    </source>
</evidence>